<evidence type="ECO:0000313" key="1">
    <source>
        <dbReference type="EMBL" id="KAK4222772.1"/>
    </source>
</evidence>
<reference evidence="1" key="1">
    <citation type="journal article" date="2023" name="Mol. Phylogenet. Evol.">
        <title>Genome-scale phylogeny and comparative genomics of the fungal order Sordariales.</title>
        <authorList>
            <person name="Hensen N."/>
            <person name="Bonometti L."/>
            <person name="Westerberg I."/>
            <person name="Brannstrom I.O."/>
            <person name="Guillou S."/>
            <person name="Cros-Aarteil S."/>
            <person name="Calhoun S."/>
            <person name="Haridas S."/>
            <person name="Kuo A."/>
            <person name="Mondo S."/>
            <person name="Pangilinan J."/>
            <person name="Riley R."/>
            <person name="LaButti K."/>
            <person name="Andreopoulos B."/>
            <person name="Lipzen A."/>
            <person name="Chen C."/>
            <person name="Yan M."/>
            <person name="Daum C."/>
            <person name="Ng V."/>
            <person name="Clum A."/>
            <person name="Steindorff A."/>
            <person name="Ohm R.A."/>
            <person name="Martin F."/>
            <person name="Silar P."/>
            <person name="Natvig D.O."/>
            <person name="Lalanne C."/>
            <person name="Gautier V."/>
            <person name="Ament-Velasquez S.L."/>
            <person name="Kruys A."/>
            <person name="Hutchinson M.I."/>
            <person name="Powell A.J."/>
            <person name="Barry K."/>
            <person name="Miller A.N."/>
            <person name="Grigoriev I.V."/>
            <person name="Debuchy R."/>
            <person name="Gladieux P."/>
            <person name="Hiltunen Thoren M."/>
            <person name="Johannesson H."/>
        </authorList>
    </citation>
    <scope>NUCLEOTIDE SEQUENCE</scope>
    <source>
        <strain evidence="1">CBS 990.96</strain>
    </source>
</reference>
<dbReference type="InterPro" id="IPR036770">
    <property type="entry name" value="Ankyrin_rpt-contain_sf"/>
</dbReference>
<comment type="caution">
    <text evidence="1">The sequence shown here is derived from an EMBL/GenBank/DDBJ whole genome shotgun (WGS) entry which is preliminary data.</text>
</comment>
<accession>A0AAN7BGA9</accession>
<reference evidence="1" key="2">
    <citation type="submission" date="2023-05" db="EMBL/GenBank/DDBJ databases">
        <authorList>
            <consortium name="Lawrence Berkeley National Laboratory"/>
            <person name="Steindorff A."/>
            <person name="Hensen N."/>
            <person name="Bonometti L."/>
            <person name="Westerberg I."/>
            <person name="Brannstrom I.O."/>
            <person name="Guillou S."/>
            <person name="Cros-Aarteil S."/>
            <person name="Calhoun S."/>
            <person name="Haridas S."/>
            <person name="Kuo A."/>
            <person name="Mondo S."/>
            <person name="Pangilinan J."/>
            <person name="Riley R."/>
            <person name="Labutti K."/>
            <person name="Andreopoulos B."/>
            <person name="Lipzen A."/>
            <person name="Chen C."/>
            <person name="Yanf M."/>
            <person name="Daum C."/>
            <person name="Ng V."/>
            <person name="Clum A."/>
            <person name="Ohm R."/>
            <person name="Martin F."/>
            <person name="Silar P."/>
            <person name="Natvig D."/>
            <person name="Lalanne C."/>
            <person name="Gautier V."/>
            <person name="Ament-Velasquez S.L."/>
            <person name="Kruys A."/>
            <person name="Hutchinson M.I."/>
            <person name="Powell A.J."/>
            <person name="Barry K."/>
            <person name="Miller A.N."/>
            <person name="Grigoriev I.V."/>
            <person name="Debuchy R."/>
            <person name="Gladieux P."/>
            <person name="Thoren M.H."/>
            <person name="Johannesson H."/>
        </authorList>
    </citation>
    <scope>NUCLEOTIDE SEQUENCE</scope>
    <source>
        <strain evidence="1">CBS 990.96</strain>
    </source>
</reference>
<dbReference type="Proteomes" id="UP001301958">
    <property type="component" value="Unassembled WGS sequence"/>
</dbReference>
<dbReference type="SUPFAM" id="SSF48403">
    <property type="entry name" value="Ankyrin repeat"/>
    <property type="match status" value="1"/>
</dbReference>
<organism evidence="1 2">
    <name type="scientific">Podospora fimiseda</name>
    <dbReference type="NCBI Taxonomy" id="252190"/>
    <lineage>
        <taxon>Eukaryota</taxon>
        <taxon>Fungi</taxon>
        <taxon>Dikarya</taxon>
        <taxon>Ascomycota</taxon>
        <taxon>Pezizomycotina</taxon>
        <taxon>Sordariomycetes</taxon>
        <taxon>Sordariomycetidae</taxon>
        <taxon>Sordariales</taxon>
        <taxon>Podosporaceae</taxon>
        <taxon>Podospora</taxon>
    </lineage>
</organism>
<gene>
    <name evidence="1" type="ORF">QBC38DRAFT_447980</name>
</gene>
<evidence type="ECO:0000313" key="2">
    <source>
        <dbReference type="Proteomes" id="UP001301958"/>
    </source>
</evidence>
<dbReference type="EMBL" id="MU865455">
    <property type="protein sequence ID" value="KAK4222772.1"/>
    <property type="molecule type" value="Genomic_DNA"/>
</dbReference>
<dbReference type="AlphaFoldDB" id="A0AAN7BGA9"/>
<proteinExistence type="predicted"/>
<dbReference type="Gene3D" id="1.25.40.20">
    <property type="entry name" value="Ankyrin repeat-containing domain"/>
    <property type="match status" value="1"/>
</dbReference>
<protein>
    <submittedName>
        <fullName evidence="1">Uncharacterized protein</fullName>
    </submittedName>
</protein>
<keyword evidence="2" id="KW-1185">Reference proteome</keyword>
<sequence length="264" mass="30453">MAKTGPTYQFIHETVREFFLSGDGFQLLHYGSPSLDRASILGNGFSMVAECLVNYLDLEDFTRKNMQYWGSRHFADENPGLSLLYHVCGYLFEYMEKAEEYGILQERLLLRLQNDELMLRILDCPFGRKYKTNHTLLTIMIALGAFHTTKRLLMMGWLVNHSYPSAQTYLPLQRYPDKQQARLEIVNILLRYGPEPMMWTPDGRTTPLHIAATSKCRPRCVEWQITDAAHGSTYSREGSYQARRVTPRVRGESWPSPAAQNCVV</sequence>
<name>A0AAN7BGA9_9PEZI</name>